<evidence type="ECO:0000256" key="5">
    <source>
        <dbReference type="SAM" id="MobiDB-lite"/>
    </source>
</evidence>
<evidence type="ECO:0000256" key="4">
    <source>
        <dbReference type="RuleBase" id="RU003915"/>
    </source>
</evidence>
<comment type="similarity">
    <text evidence="4">Belongs to the FKBP-type PPIase family.</text>
</comment>
<dbReference type="AlphaFoldDB" id="A0A362X459"/>
<evidence type="ECO:0000259" key="6">
    <source>
        <dbReference type="PROSITE" id="PS50059"/>
    </source>
</evidence>
<keyword evidence="3 4" id="KW-0413">Isomerase</keyword>
<dbReference type="GO" id="GO:0003755">
    <property type="term" value="F:peptidyl-prolyl cis-trans isomerase activity"/>
    <property type="evidence" value="ECO:0007669"/>
    <property type="project" value="UniProtKB-UniRule"/>
</dbReference>
<evidence type="ECO:0000313" key="8">
    <source>
        <dbReference type="Proteomes" id="UP000251545"/>
    </source>
</evidence>
<feature type="region of interest" description="Disordered" evidence="5">
    <location>
        <begin position="254"/>
        <end position="315"/>
    </location>
</feature>
<dbReference type="PROSITE" id="PS50059">
    <property type="entry name" value="FKBP_PPIASE"/>
    <property type="match status" value="1"/>
</dbReference>
<dbReference type="EC" id="5.2.1.8" evidence="4"/>
<dbReference type="Proteomes" id="UP000251545">
    <property type="component" value="Unassembled WGS sequence"/>
</dbReference>
<dbReference type="Gene3D" id="3.10.50.40">
    <property type="match status" value="1"/>
</dbReference>
<gene>
    <name evidence="7" type="ORF">CLV33_104242</name>
</gene>
<dbReference type="InterPro" id="IPR046357">
    <property type="entry name" value="PPIase_dom_sf"/>
</dbReference>
<evidence type="ECO:0000256" key="3">
    <source>
        <dbReference type="PROSITE-ProRule" id="PRU00277"/>
    </source>
</evidence>
<feature type="domain" description="PPIase FKBP-type" evidence="6">
    <location>
        <begin position="127"/>
        <end position="225"/>
    </location>
</feature>
<name>A0A362X459_9FLAO</name>
<evidence type="ECO:0000256" key="2">
    <source>
        <dbReference type="ARBA" id="ARBA00023110"/>
    </source>
</evidence>
<feature type="compositionally biased region" description="Acidic residues" evidence="5">
    <location>
        <begin position="254"/>
        <end position="263"/>
    </location>
</feature>
<evidence type="ECO:0000256" key="1">
    <source>
        <dbReference type="ARBA" id="ARBA00000971"/>
    </source>
</evidence>
<dbReference type="RefSeq" id="WP_105473630.1">
    <property type="nucleotide sequence ID" value="NZ_PVEO01000004.1"/>
</dbReference>
<dbReference type="SUPFAM" id="SSF54534">
    <property type="entry name" value="FKBP-like"/>
    <property type="match status" value="1"/>
</dbReference>
<reference evidence="7 8" key="1">
    <citation type="submission" date="2018-02" db="EMBL/GenBank/DDBJ databases">
        <title>Genomic Encyclopedia of Archaeal and Bacterial Type Strains, Phase II (KMG-II): from individual species to whole genera.</title>
        <authorList>
            <person name="Goeker M."/>
        </authorList>
    </citation>
    <scope>NUCLEOTIDE SEQUENCE [LARGE SCALE GENOMIC DNA]</scope>
    <source>
        <strain evidence="7 8">DSM 21165</strain>
    </source>
</reference>
<accession>A0A362X459</accession>
<comment type="catalytic activity">
    <reaction evidence="1 3 4">
        <text>[protein]-peptidylproline (omega=180) = [protein]-peptidylproline (omega=0)</text>
        <dbReference type="Rhea" id="RHEA:16237"/>
        <dbReference type="Rhea" id="RHEA-COMP:10747"/>
        <dbReference type="Rhea" id="RHEA-COMP:10748"/>
        <dbReference type="ChEBI" id="CHEBI:83833"/>
        <dbReference type="ChEBI" id="CHEBI:83834"/>
        <dbReference type="EC" id="5.2.1.8"/>
    </reaction>
</comment>
<sequence length="315" mass="34755">MSLRKIGFLVLCITLGFFSCNNDDDSTDIPEVVIRDRAEQQIADNDSIINYLSTHFYNKSAFEGNSNPKIADLVITEITDEVITSDADSLLINAVGNPISLVFAETDYEYYILNLNQGNGSKSPNFCDNVFVTYEGFTLDDEVFDSAVTPVEFDLTSLIPAWRKVLPQFKIAENFVENSDGTVNYLNHGTGVMFIPSGLGYFSSTTTGISAYSPLVFKFELLQSTINDHDADGIPSYLEDLNNDGEFIVNFDDLTDETDDDTDGNGIPDYFDNDDDGDGVLTINEDFNNDGDPTNDIGPNGIPRYLDPEATESNV</sequence>
<organism evidence="7 8">
    <name type="scientific">Jejuia pallidilutea</name>
    <dbReference type="NCBI Taxonomy" id="504487"/>
    <lineage>
        <taxon>Bacteria</taxon>
        <taxon>Pseudomonadati</taxon>
        <taxon>Bacteroidota</taxon>
        <taxon>Flavobacteriia</taxon>
        <taxon>Flavobacteriales</taxon>
        <taxon>Flavobacteriaceae</taxon>
        <taxon>Jejuia</taxon>
    </lineage>
</organism>
<dbReference type="EMBL" id="PVEO01000004">
    <property type="protein sequence ID" value="PQV49034.1"/>
    <property type="molecule type" value="Genomic_DNA"/>
</dbReference>
<proteinExistence type="inferred from homology"/>
<comment type="caution">
    <text evidence="7">The sequence shown here is derived from an EMBL/GenBank/DDBJ whole genome shotgun (WGS) entry which is preliminary data.</text>
</comment>
<dbReference type="PROSITE" id="PS51257">
    <property type="entry name" value="PROKAR_LIPOPROTEIN"/>
    <property type="match status" value="1"/>
</dbReference>
<keyword evidence="2 3" id="KW-0697">Rotamase</keyword>
<dbReference type="Pfam" id="PF00254">
    <property type="entry name" value="FKBP_C"/>
    <property type="match status" value="1"/>
</dbReference>
<dbReference type="InterPro" id="IPR001179">
    <property type="entry name" value="PPIase_FKBP_dom"/>
</dbReference>
<evidence type="ECO:0000313" key="7">
    <source>
        <dbReference type="EMBL" id="PQV49034.1"/>
    </source>
</evidence>
<protein>
    <recommendedName>
        <fullName evidence="4">Peptidyl-prolyl cis-trans isomerase</fullName>
        <ecNumber evidence="4">5.2.1.8</ecNumber>
    </recommendedName>
</protein>